<evidence type="ECO:0000313" key="1">
    <source>
        <dbReference type="EMBL" id="KAJ9077737.1"/>
    </source>
</evidence>
<dbReference type="EMBL" id="QTSX02002182">
    <property type="protein sequence ID" value="KAJ9077737.1"/>
    <property type="molecule type" value="Genomic_DNA"/>
</dbReference>
<sequence length="131" mass="15144">MSAVVYTERIEKSLCQYIPHMVQEVLNYKGLDSNWISVVNNHVKGAKEVIISLIHQMEQINLAIASKPNKQVATEEDAKIIHKDILELFDHYQNIEKEIKEIYLDNTLLLEEEQRSSQTHTDIPEAQNAMN</sequence>
<accession>A0ACC2TT05</accession>
<protein>
    <submittedName>
        <fullName evidence="1">Uncharacterized protein</fullName>
    </submittedName>
</protein>
<name>A0ACC2TT05_9FUNG</name>
<organism evidence="1 2">
    <name type="scientific">Entomophthora muscae</name>
    <dbReference type="NCBI Taxonomy" id="34485"/>
    <lineage>
        <taxon>Eukaryota</taxon>
        <taxon>Fungi</taxon>
        <taxon>Fungi incertae sedis</taxon>
        <taxon>Zoopagomycota</taxon>
        <taxon>Entomophthoromycotina</taxon>
        <taxon>Entomophthoromycetes</taxon>
        <taxon>Entomophthorales</taxon>
        <taxon>Entomophthoraceae</taxon>
        <taxon>Entomophthora</taxon>
    </lineage>
</organism>
<proteinExistence type="predicted"/>
<evidence type="ECO:0000313" key="2">
    <source>
        <dbReference type="Proteomes" id="UP001165960"/>
    </source>
</evidence>
<comment type="caution">
    <text evidence="1">The sequence shown here is derived from an EMBL/GenBank/DDBJ whole genome shotgun (WGS) entry which is preliminary data.</text>
</comment>
<reference evidence="1" key="1">
    <citation type="submission" date="2022-04" db="EMBL/GenBank/DDBJ databases">
        <title>Genome of the entomopathogenic fungus Entomophthora muscae.</title>
        <authorList>
            <person name="Elya C."/>
            <person name="Lovett B.R."/>
            <person name="Lee E."/>
            <person name="Macias A.M."/>
            <person name="Hajek A.E."/>
            <person name="De Bivort B.L."/>
            <person name="Kasson M.T."/>
            <person name="De Fine Licht H.H."/>
            <person name="Stajich J.E."/>
        </authorList>
    </citation>
    <scope>NUCLEOTIDE SEQUENCE</scope>
    <source>
        <strain evidence="1">Berkeley</strain>
    </source>
</reference>
<keyword evidence="2" id="KW-1185">Reference proteome</keyword>
<dbReference type="Proteomes" id="UP001165960">
    <property type="component" value="Unassembled WGS sequence"/>
</dbReference>
<gene>
    <name evidence="1" type="ORF">DSO57_1014002</name>
</gene>